<feature type="compositionally biased region" description="Basic and acidic residues" evidence="1">
    <location>
        <begin position="295"/>
        <end position="317"/>
    </location>
</feature>
<accession>A0A6P1ZJW9</accession>
<dbReference type="AlphaFoldDB" id="A0A6P1ZJW9"/>
<comment type="caution">
    <text evidence="2">The sequence shown here is derived from an EMBL/GenBank/DDBJ whole genome shotgun (WGS) entry which is preliminary data.</text>
</comment>
<proteinExistence type="predicted"/>
<reference evidence="2 3" key="1">
    <citation type="submission" date="2018-06" db="EMBL/GenBank/DDBJ databases">
        <title>Complete genome of Desulfovibrio marinus P48SEP.</title>
        <authorList>
            <person name="Crispim J.S."/>
            <person name="Vidigal P.M.P."/>
            <person name="Silva L.C.F."/>
            <person name="Araujo L.C."/>
            <person name="Laguardia C.N."/>
            <person name="Dias R.S."/>
            <person name="Sousa M.P."/>
            <person name="Paula S.O."/>
            <person name="Silva C."/>
        </authorList>
    </citation>
    <scope>NUCLEOTIDE SEQUENCE [LARGE SCALE GENOMIC DNA]</scope>
    <source>
        <strain evidence="2 3">P48SEP</strain>
    </source>
</reference>
<feature type="compositionally biased region" description="Basic and acidic residues" evidence="1">
    <location>
        <begin position="46"/>
        <end position="95"/>
    </location>
</feature>
<gene>
    <name evidence="2" type="ORF">DQK91_02800</name>
</gene>
<feature type="region of interest" description="Disordered" evidence="1">
    <location>
        <begin position="292"/>
        <end position="350"/>
    </location>
</feature>
<sequence length="350" mass="39475">MADETKQEAQEQQQPENTPTPDEEAEFDAGWNDDPESVDEEPSADDDAKSEEARDDEKQDAAPSDDKSDAAGDNAKADEKAGEDGEGADKEEKSSAAEQVDPEELRRLRANEQSMMGRLEKERQRNAELQIKLQQYEKSKRENKGKVKIDEDMEALADDFGRKFPALVDLLMEDSDEGARVREALEEGGTITAGMMAENIHRQRETETRQYADIEAARNQHNDELARRHPEFAEYILDPEKRQIMVNAMMRWVNKTMMYAEGSEIVRILQEGSTDEVSGLLGRFSTAVNELSAQDQKEEAKKKQEEADRKEKEKRAADGAAVPTRRQPSKTPPAPPDDFDAAWDEAMRTP</sequence>
<evidence type="ECO:0000313" key="3">
    <source>
        <dbReference type="Proteomes" id="UP000434052"/>
    </source>
</evidence>
<protein>
    <submittedName>
        <fullName evidence="2">Uncharacterized protein</fullName>
    </submittedName>
</protein>
<dbReference type="RefSeq" id="WP_144233939.1">
    <property type="nucleotide sequence ID" value="NZ_QMIF01000002.1"/>
</dbReference>
<organism evidence="2 3">
    <name type="scientific">Oceanidesulfovibrio marinus</name>
    <dbReference type="NCBI Taxonomy" id="370038"/>
    <lineage>
        <taxon>Bacteria</taxon>
        <taxon>Pseudomonadati</taxon>
        <taxon>Thermodesulfobacteriota</taxon>
        <taxon>Desulfovibrionia</taxon>
        <taxon>Desulfovibrionales</taxon>
        <taxon>Desulfovibrionaceae</taxon>
        <taxon>Oceanidesulfovibrio</taxon>
    </lineage>
</organism>
<feature type="compositionally biased region" description="Acidic residues" evidence="1">
    <location>
        <begin position="21"/>
        <end position="45"/>
    </location>
</feature>
<dbReference type="EMBL" id="QMIF01000002">
    <property type="protein sequence ID" value="TVM35610.1"/>
    <property type="molecule type" value="Genomic_DNA"/>
</dbReference>
<name>A0A6P1ZJW9_9BACT</name>
<feature type="compositionally biased region" description="Low complexity" evidence="1">
    <location>
        <begin position="10"/>
        <end position="20"/>
    </location>
</feature>
<evidence type="ECO:0000313" key="2">
    <source>
        <dbReference type="EMBL" id="TVM35610.1"/>
    </source>
</evidence>
<evidence type="ECO:0000256" key="1">
    <source>
        <dbReference type="SAM" id="MobiDB-lite"/>
    </source>
</evidence>
<feature type="region of interest" description="Disordered" evidence="1">
    <location>
        <begin position="1"/>
        <end position="111"/>
    </location>
</feature>
<dbReference type="Proteomes" id="UP000434052">
    <property type="component" value="Unassembled WGS sequence"/>
</dbReference>